<organism evidence="1 2">
    <name type="scientific">Mycena sanguinolenta</name>
    <dbReference type="NCBI Taxonomy" id="230812"/>
    <lineage>
        <taxon>Eukaryota</taxon>
        <taxon>Fungi</taxon>
        <taxon>Dikarya</taxon>
        <taxon>Basidiomycota</taxon>
        <taxon>Agaricomycotina</taxon>
        <taxon>Agaricomycetes</taxon>
        <taxon>Agaricomycetidae</taxon>
        <taxon>Agaricales</taxon>
        <taxon>Marasmiineae</taxon>
        <taxon>Mycenaceae</taxon>
        <taxon>Mycena</taxon>
    </lineage>
</organism>
<dbReference type="EMBL" id="JACAZH010000016">
    <property type="protein sequence ID" value="KAF7349529.1"/>
    <property type="molecule type" value="Genomic_DNA"/>
</dbReference>
<accession>A0A8H6XZB8</accession>
<reference evidence="1" key="1">
    <citation type="submission" date="2020-05" db="EMBL/GenBank/DDBJ databases">
        <title>Mycena genomes resolve the evolution of fungal bioluminescence.</title>
        <authorList>
            <person name="Tsai I.J."/>
        </authorList>
    </citation>
    <scope>NUCLEOTIDE SEQUENCE</scope>
    <source>
        <strain evidence="1">160909Yilan</strain>
    </source>
</reference>
<evidence type="ECO:0000313" key="2">
    <source>
        <dbReference type="Proteomes" id="UP000623467"/>
    </source>
</evidence>
<dbReference type="AlphaFoldDB" id="A0A8H6XZB8"/>
<protein>
    <submittedName>
        <fullName evidence="1">Uncharacterized protein</fullName>
    </submittedName>
</protein>
<dbReference type="OrthoDB" id="6613063at2759"/>
<sequence>MSTCPLTVHALLHIAPSIKFCGPVWCYWAFPMERFCGSIQPGIRSRRFPWASMDRYVFELAQLTQIKTLYNLGVELSLRDPPTQTRGALSDPLYPSCLLLLPKSEKPLGSGQLRSIATAPSTRSGVSMTTVNKALKAAIIDEWGKVKQVDSDEGETMRSSSIGTVSEDARDATFVRYEMLVDKKARRTKAAPEFELQTFYGQLEHIYRVHFPDAIPELDITGPTTYILAAIRACTLKADDPQLQDLDIHFYSQMGALDVIDITTVQSLVGRIGLENSDWAIVDRSGGLARAMWAGDELVQ</sequence>
<dbReference type="Proteomes" id="UP000623467">
    <property type="component" value="Unassembled WGS sequence"/>
</dbReference>
<gene>
    <name evidence="1" type="ORF">MSAN_01743300</name>
</gene>
<proteinExistence type="predicted"/>
<keyword evidence="2" id="KW-1185">Reference proteome</keyword>
<comment type="caution">
    <text evidence="1">The sequence shown here is derived from an EMBL/GenBank/DDBJ whole genome shotgun (WGS) entry which is preliminary data.</text>
</comment>
<name>A0A8H6XZB8_9AGAR</name>
<evidence type="ECO:0000313" key="1">
    <source>
        <dbReference type="EMBL" id="KAF7349529.1"/>
    </source>
</evidence>